<feature type="compositionally biased region" description="Basic and acidic residues" evidence="1">
    <location>
        <begin position="367"/>
        <end position="376"/>
    </location>
</feature>
<reference evidence="2" key="1">
    <citation type="submission" date="2021-02" db="EMBL/GenBank/DDBJ databases">
        <authorList>
            <person name="Dougan E. K."/>
            <person name="Rhodes N."/>
            <person name="Thang M."/>
            <person name="Chan C."/>
        </authorList>
    </citation>
    <scope>NUCLEOTIDE SEQUENCE</scope>
</reference>
<gene>
    <name evidence="2" type="primary">SLC24A2</name>
    <name evidence="2" type="ORF">SNAT2548_LOCUS26016</name>
</gene>
<evidence type="ECO:0000313" key="2">
    <source>
        <dbReference type="EMBL" id="CAE7465983.1"/>
    </source>
</evidence>
<name>A0A812S3E4_9DINO</name>
<comment type="caution">
    <text evidence="2">The sequence shown here is derived from an EMBL/GenBank/DDBJ whole genome shotgun (WGS) entry which is preliminary data.</text>
</comment>
<feature type="region of interest" description="Disordered" evidence="1">
    <location>
        <begin position="367"/>
        <end position="416"/>
    </location>
</feature>
<dbReference type="EMBL" id="CAJNDS010002414">
    <property type="protein sequence ID" value="CAE7465983.1"/>
    <property type="molecule type" value="Genomic_DNA"/>
</dbReference>
<evidence type="ECO:0000313" key="3">
    <source>
        <dbReference type="Proteomes" id="UP000604046"/>
    </source>
</evidence>
<accession>A0A812S3E4</accession>
<organism evidence="2 3">
    <name type="scientific">Symbiodinium natans</name>
    <dbReference type="NCBI Taxonomy" id="878477"/>
    <lineage>
        <taxon>Eukaryota</taxon>
        <taxon>Sar</taxon>
        <taxon>Alveolata</taxon>
        <taxon>Dinophyceae</taxon>
        <taxon>Suessiales</taxon>
        <taxon>Symbiodiniaceae</taxon>
        <taxon>Symbiodinium</taxon>
    </lineage>
</organism>
<dbReference type="OrthoDB" id="445811at2759"/>
<feature type="compositionally biased region" description="Acidic residues" evidence="1">
    <location>
        <begin position="394"/>
        <end position="411"/>
    </location>
</feature>
<proteinExistence type="predicted"/>
<dbReference type="SUPFAM" id="SSF47823">
    <property type="entry name" value="lambda integrase-like, N-terminal domain"/>
    <property type="match status" value="1"/>
</dbReference>
<feature type="non-terminal residue" evidence="2">
    <location>
        <position position="1"/>
    </location>
</feature>
<evidence type="ECO:0000256" key="1">
    <source>
        <dbReference type="SAM" id="MobiDB-lite"/>
    </source>
</evidence>
<dbReference type="AlphaFoldDB" id="A0A812S3E4"/>
<protein>
    <submittedName>
        <fullName evidence="2">SLC24A2 protein</fullName>
    </submittedName>
</protein>
<keyword evidence="3" id="KW-1185">Reference proteome</keyword>
<dbReference type="Proteomes" id="UP000604046">
    <property type="component" value="Unassembled WGS sequence"/>
</dbReference>
<sequence length="496" mass="55234">EDFWHISALGSDCRRGRNLAVNKWFSVVVLEPLCFTVARAFFQSKTLGFKTGPLSQCIADALSIKATSTLHTRANHFLRFLSWTKKKGVVALPLSEACVYCYFQEHQATAAPTALRSFLSTLAFAKFTLGLCGADEVLCSVRVKGLAAKRYMDKRPLTQRDPLSVEQVQRLEEILMDNLRAMIDRIASGYFLFLIYGRARYSDGQRVRSLSLVHGGRFLEATVYRSKSSVSVERKTRLLPVAAPIVGITGSDWGSIWFLFCRVRGSWEFHRVRFCPRLGVRVVGANNWLKALLSLDASVNVGTHSCKRTPLSWCAKRGVKRDVRCILGYHVSTSAGIGTEVLYEADSQAAPLRTFCAVLKEISDGTFRPDRPRGEQLLRNGQPVALTEDRNNDCGDEDAVSTSEDSEDEESVDRPGEEAVIAEALGQWEGRVDLGKIPEGAQFFRNAASRVIHFVADEAGANFMCGRGITPVYERQTAQLAILHPRCKQCFRHVIV</sequence>